<gene>
    <name evidence="3" type="ORF">ABZZ21_32140</name>
</gene>
<dbReference type="Proteomes" id="UP001550210">
    <property type="component" value="Unassembled WGS sequence"/>
</dbReference>
<dbReference type="InterPro" id="IPR014729">
    <property type="entry name" value="Rossmann-like_a/b/a_fold"/>
</dbReference>
<sequence>MPEVTAENVPAENAIIVGVDGSEASVSALRWAVREARAVHARIVAVHAWEPTGPTLAPYAPPSARPTVTEQRVRAAGLLADTLREALGPRIDGDLRAADVRAADVHAVVTQGPPVRVLLRHARGAHLLVLGRRAHGAFGLPPVGAVGRECLLHATVPVVAVPAPEPSPAASRGGPLLWDAGDGQDEYDVRALVARVTAPVRR</sequence>
<feature type="domain" description="UspA" evidence="2">
    <location>
        <begin position="15"/>
        <end position="162"/>
    </location>
</feature>
<dbReference type="PANTHER" id="PTHR46553">
    <property type="entry name" value="ADENINE NUCLEOTIDE ALPHA HYDROLASES-LIKE SUPERFAMILY PROTEIN"/>
    <property type="match status" value="1"/>
</dbReference>
<dbReference type="PRINTS" id="PR01438">
    <property type="entry name" value="UNVRSLSTRESS"/>
</dbReference>
<dbReference type="PANTHER" id="PTHR46553:SF3">
    <property type="entry name" value="ADENINE NUCLEOTIDE ALPHA HYDROLASES-LIKE SUPERFAMILY PROTEIN"/>
    <property type="match status" value="1"/>
</dbReference>
<evidence type="ECO:0000313" key="4">
    <source>
        <dbReference type="Proteomes" id="UP001550210"/>
    </source>
</evidence>
<dbReference type="InterPro" id="IPR006016">
    <property type="entry name" value="UspA"/>
</dbReference>
<dbReference type="EMBL" id="JBEXPZ010000048">
    <property type="protein sequence ID" value="MET9849115.1"/>
    <property type="molecule type" value="Genomic_DNA"/>
</dbReference>
<keyword evidence="4" id="KW-1185">Reference proteome</keyword>
<dbReference type="SUPFAM" id="SSF52402">
    <property type="entry name" value="Adenine nucleotide alpha hydrolases-like"/>
    <property type="match status" value="1"/>
</dbReference>
<comment type="similarity">
    <text evidence="1">Belongs to the universal stress protein A family.</text>
</comment>
<dbReference type="Gene3D" id="3.40.50.620">
    <property type="entry name" value="HUPs"/>
    <property type="match status" value="1"/>
</dbReference>
<dbReference type="InterPro" id="IPR006015">
    <property type="entry name" value="Universal_stress_UspA"/>
</dbReference>
<evidence type="ECO:0000256" key="1">
    <source>
        <dbReference type="ARBA" id="ARBA00008791"/>
    </source>
</evidence>
<comment type="caution">
    <text evidence="3">The sequence shown here is derived from an EMBL/GenBank/DDBJ whole genome shotgun (WGS) entry which is preliminary data.</text>
</comment>
<dbReference type="RefSeq" id="WP_355401451.1">
    <property type="nucleotide sequence ID" value="NZ_JBEXPZ010000048.1"/>
</dbReference>
<accession>A0ABV2V750</accession>
<evidence type="ECO:0000259" key="2">
    <source>
        <dbReference type="Pfam" id="PF00582"/>
    </source>
</evidence>
<reference evidence="3 4" key="1">
    <citation type="submission" date="2024-06" db="EMBL/GenBank/DDBJ databases">
        <title>The Natural Products Discovery Center: Release of the First 8490 Sequenced Strains for Exploring Actinobacteria Biosynthetic Diversity.</title>
        <authorList>
            <person name="Kalkreuter E."/>
            <person name="Kautsar S.A."/>
            <person name="Yang D."/>
            <person name="Bader C.D."/>
            <person name="Teijaro C.N."/>
            <person name="Fluegel L."/>
            <person name="Davis C.M."/>
            <person name="Simpson J.R."/>
            <person name="Lauterbach L."/>
            <person name="Steele A.D."/>
            <person name="Gui C."/>
            <person name="Meng S."/>
            <person name="Li G."/>
            <person name="Viehrig K."/>
            <person name="Ye F."/>
            <person name="Su P."/>
            <person name="Kiefer A.F."/>
            <person name="Nichols A."/>
            <person name="Cepeda A.J."/>
            <person name="Yan W."/>
            <person name="Fan B."/>
            <person name="Jiang Y."/>
            <person name="Adhikari A."/>
            <person name="Zheng C.-J."/>
            <person name="Schuster L."/>
            <person name="Cowan T.M."/>
            <person name="Smanski M.J."/>
            <person name="Chevrette M.G."/>
            <person name="De Carvalho L.P.S."/>
            <person name="Shen B."/>
        </authorList>
    </citation>
    <scope>NUCLEOTIDE SEQUENCE [LARGE SCALE GENOMIC DNA]</scope>
    <source>
        <strain evidence="3 4">NPDC006434</strain>
    </source>
</reference>
<protein>
    <submittedName>
        <fullName evidence="3">Universal stress protein</fullName>
    </submittedName>
</protein>
<evidence type="ECO:0000313" key="3">
    <source>
        <dbReference type="EMBL" id="MET9849115.1"/>
    </source>
</evidence>
<dbReference type="Pfam" id="PF00582">
    <property type="entry name" value="Usp"/>
    <property type="match status" value="1"/>
</dbReference>
<proteinExistence type="inferred from homology"/>
<organism evidence="3 4">
    <name type="scientific">Streptomyces ossamyceticus</name>
    <dbReference type="NCBI Taxonomy" id="249581"/>
    <lineage>
        <taxon>Bacteria</taxon>
        <taxon>Bacillati</taxon>
        <taxon>Actinomycetota</taxon>
        <taxon>Actinomycetes</taxon>
        <taxon>Kitasatosporales</taxon>
        <taxon>Streptomycetaceae</taxon>
        <taxon>Streptomyces</taxon>
    </lineage>
</organism>
<name>A0ABV2V750_9ACTN</name>